<proteinExistence type="predicted"/>
<dbReference type="VEuPathDB" id="PlasmoDB:PVPAM_020008900"/>
<dbReference type="Pfam" id="PF05795">
    <property type="entry name" value="Plasmodium_Vir"/>
    <property type="match status" value="1"/>
</dbReference>
<organism evidence="2 3">
    <name type="scientific">Plasmodium vivax</name>
    <name type="common">malaria parasite P. vivax</name>
    <dbReference type="NCBI Taxonomy" id="5855"/>
    <lineage>
        <taxon>Eukaryota</taxon>
        <taxon>Sar</taxon>
        <taxon>Alveolata</taxon>
        <taxon>Apicomplexa</taxon>
        <taxon>Aconoidasida</taxon>
        <taxon>Haemosporida</taxon>
        <taxon>Plasmodiidae</taxon>
        <taxon>Plasmodium</taxon>
        <taxon>Plasmodium (Plasmodium)</taxon>
    </lineage>
</organism>
<keyword evidence="1" id="KW-0812">Transmembrane</keyword>
<dbReference type="AlphaFoldDB" id="A0A1G4H6L4"/>
<dbReference type="Proteomes" id="UP000305196">
    <property type="component" value="Chromosome 2"/>
</dbReference>
<evidence type="ECO:0000256" key="1">
    <source>
        <dbReference type="SAM" id="Phobius"/>
    </source>
</evidence>
<reference evidence="2 3" key="1">
    <citation type="submission" date="2016-07" db="EMBL/GenBank/DDBJ databases">
        <authorList>
            <consortium name="Pathogen Informatics"/>
        </authorList>
    </citation>
    <scope>NUCLEOTIDE SEQUENCE [LARGE SCALE GENOMIC DNA]</scope>
</reference>
<accession>A0A1G4H6L4</accession>
<dbReference type="VEuPathDB" id="PlasmoDB:PVP01_0201400"/>
<protein>
    <submittedName>
        <fullName evidence="2">VIR protein</fullName>
    </submittedName>
</protein>
<feature type="transmembrane region" description="Helical" evidence="1">
    <location>
        <begin position="258"/>
        <end position="278"/>
    </location>
</feature>
<dbReference type="EMBL" id="LT615257">
    <property type="protein sequence ID" value="SCO70558.1"/>
    <property type="molecule type" value="Genomic_DNA"/>
</dbReference>
<dbReference type="VEuPathDB" id="PlasmoDB:PVW1_020009000"/>
<evidence type="ECO:0000313" key="2">
    <source>
        <dbReference type="EMBL" id="SCO70558.1"/>
    </source>
</evidence>
<name>A0A1G4H6L4_PLAVI</name>
<gene>
    <name evidence="2" type="ORF">PVC01_020006100</name>
</gene>
<evidence type="ECO:0000313" key="3">
    <source>
        <dbReference type="Proteomes" id="UP000305196"/>
    </source>
</evidence>
<keyword evidence="1" id="KW-0472">Membrane</keyword>
<sequence>MDLERLKHQYKFLTSWPEYNLNGLRGIIVNDYGEKACSKIEGVNKYQMKKNCIKFYSILENLVNRVGLTSSKYDIWKEFLGRVRNAEEKFDYSSPVVESFNYIFGSLVEENILKNFNKYKKLPGNSNEVEDIMKLFYFSSNAGNIHDYMGNPDNEHYESSCKFINECLTIYKKYKDTKCSPSSANTFSGSTICLELNNFFDKYVNHVYPELRRVKHLKLDEENPTALLTCPSKVAHHGGNPFWSFLGNYSQLSLTGKGVVGSFIALGILIPLFILYKFTALGSSMNPKVRQTRRIWRNMDHRYASSTTLGDDDEESNDSTEYFPSRSYMEYFPPQENVHFHR</sequence>
<dbReference type="VEuPathDB" id="PlasmoDB:PVX_096965"/>
<dbReference type="InterPro" id="IPR008780">
    <property type="entry name" value="Plasmodium_Vir"/>
</dbReference>
<keyword evidence="1" id="KW-1133">Transmembrane helix</keyword>